<keyword evidence="1" id="KW-0732">Signal</keyword>
<reference evidence="2 3" key="2">
    <citation type="submission" date="2020-04" db="EMBL/GenBank/DDBJ databases">
        <title>Genome sequencing and assembly of multiple isolates from the Colletotrichum gloeosporioides species complex.</title>
        <authorList>
            <person name="Gan P."/>
            <person name="Shirasu K."/>
        </authorList>
    </citation>
    <scope>NUCLEOTIDE SEQUENCE [LARGE SCALE GENOMIC DNA]</scope>
    <source>
        <strain evidence="2 3">Nara gc5</strain>
    </source>
</reference>
<gene>
    <name evidence="2" type="ORF">CGGC5_v011176</name>
</gene>
<accession>A0A7J6IZZ3</accession>
<evidence type="ECO:0000313" key="3">
    <source>
        <dbReference type="Proteomes" id="UP000011096"/>
    </source>
</evidence>
<proteinExistence type="predicted"/>
<dbReference type="InParanoid" id="A0A7J6IZZ3"/>
<evidence type="ECO:0000313" key="2">
    <source>
        <dbReference type="EMBL" id="KAF4481461.1"/>
    </source>
</evidence>
<dbReference type="OrthoDB" id="5236000at2759"/>
<dbReference type="EMBL" id="ANPB02000006">
    <property type="protein sequence ID" value="KAF4481461.1"/>
    <property type="molecule type" value="Genomic_DNA"/>
</dbReference>
<dbReference type="RefSeq" id="XP_031891348.2">
    <property type="nucleotide sequence ID" value="XM_032028726.2"/>
</dbReference>
<protein>
    <submittedName>
        <fullName evidence="2">Uncharacterized protein</fullName>
    </submittedName>
</protein>
<organism evidence="2 3">
    <name type="scientific">Colletotrichum fructicola (strain Nara gc5)</name>
    <name type="common">Anthracnose fungus</name>
    <name type="synonym">Colletotrichum gloeosporioides (strain Nara gc5)</name>
    <dbReference type="NCBI Taxonomy" id="1213859"/>
    <lineage>
        <taxon>Eukaryota</taxon>
        <taxon>Fungi</taxon>
        <taxon>Dikarya</taxon>
        <taxon>Ascomycota</taxon>
        <taxon>Pezizomycotina</taxon>
        <taxon>Sordariomycetes</taxon>
        <taxon>Hypocreomycetidae</taxon>
        <taxon>Glomerellales</taxon>
        <taxon>Glomerellaceae</taxon>
        <taxon>Colletotrichum</taxon>
        <taxon>Colletotrichum gloeosporioides species complex</taxon>
    </lineage>
</organism>
<sequence>MQNISVVILFFSLLAWGVFGQITLTPSTIDRTRTTTVTKTITQISVSLTTSIMTTATTSTATVTAPITYRETTTVVATKTATTTQTTTQTTTVPCSLVNCPKITSTGTICKSCFVAQCTTTSTVTRSCGCSSALATTTVDFGCEQPDVCNRIGCRTVFMMAWCGLRDCVVRIWRSSRPAAELKTAPSLSSANSTDSRIPALYQGTTKGAASSPSFFSEKIVTPLKIFLPPSFCRPTFIRQHHRHPLSSTSPPNGFPTIVGLSAIDIRHDRPFSSTLRHRPESSGTLCEVDRSHFLPTLRYRPESP</sequence>
<dbReference type="AlphaFoldDB" id="A0A7J6IZZ3"/>
<dbReference type="Proteomes" id="UP000011096">
    <property type="component" value="Unassembled WGS sequence"/>
</dbReference>
<reference evidence="2 3" key="1">
    <citation type="submission" date="2012-08" db="EMBL/GenBank/DDBJ databases">
        <authorList>
            <person name="Gan P.H.P."/>
            <person name="Ikeda K."/>
            <person name="Irieda H."/>
            <person name="Narusaka M."/>
            <person name="O'Connell R.J."/>
            <person name="Narusaka Y."/>
            <person name="Takano Y."/>
            <person name="Kubo Y."/>
            <person name="Shirasu K."/>
        </authorList>
    </citation>
    <scope>NUCLEOTIDE SEQUENCE [LARGE SCALE GENOMIC DNA]</scope>
    <source>
        <strain evidence="2 3">Nara gc5</strain>
    </source>
</reference>
<name>A0A7J6IZZ3_COLFN</name>
<feature type="chain" id="PRO_5029774018" evidence="1">
    <location>
        <begin position="21"/>
        <end position="305"/>
    </location>
</feature>
<keyword evidence="3" id="KW-1185">Reference proteome</keyword>
<feature type="signal peptide" evidence="1">
    <location>
        <begin position="1"/>
        <end position="20"/>
    </location>
</feature>
<dbReference type="GeneID" id="43612820"/>
<comment type="caution">
    <text evidence="2">The sequence shown here is derived from an EMBL/GenBank/DDBJ whole genome shotgun (WGS) entry which is preliminary data.</text>
</comment>
<evidence type="ECO:0000256" key="1">
    <source>
        <dbReference type="SAM" id="SignalP"/>
    </source>
</evidence>